<dbReference type="InterPro" id="IPR001099">
    <property type="entry name" value="Chalcone/stilbene_synt_N"/>
</dbReference>
<dbReference type="Pfam" id="PF00195">
    <property type="entry name" value="Chal_sti_synt_N"/>
    <property type="match status" value="1"/>
</dbReference>
<dbReference type="PIRSF" id="PIRSF000451">
    <property type="entry name" value="PKS_III"/>
    <property type="match status" value="1"/>
</dbReference>
<dbReference type="InterPro" id="IPR011141">
    <property type="entry name" value="Polyketide_synthase_type-III"/>
</dbReference>
<reference evidence="7 8" key="1">
    <citation type="journal article" date="2008" name="J. Bacteriol.">
        <title>Complete genome sequence of the mosquitocidal bacterium Bacillus sphaericus C3-41 and comparison with those of closely related Bacillus species.</title>
        <authorList>
            <person name="Hu X."/>
            <person name="Fan W."/>
            <person name="Han B."/>
            <person name="Liu H."/>
            <person name="Zheng D."/>
            <person name="Li Q."/>
            <person name="Dong W."/>
            <person name="Yan J."/>
            <person name="Gao M."/>
            <person name="Berry C."/>
            <person name="Yuan Z."/>
        </authorList>
    </citation>
    <scope>NUCLEOTIDE SEQUENCE [LARGE SCALE GENOMIC DNA]</scope>
    <source>
        <strain evidence="7 8">C3-41</strain>
    </source>
</reference>
<dbReference type="EnsemblBacteria" id="ACA41883">
    <property type="protein sequence ID" value="ACA41883"/>
    <property type="gene ID" value="Bsph_4432"/>
</dbReference>
<sequence length="366" mass="40840">MRGDVELPKIISISTHQPPYTLQQSNAEELTKELFYEKIPKLERYLKVFENGGIETRHFCVPPEWHRTNHSFEERNNLYIELATQYSVSVIQACLQNEAFLHSPISPEEIDAIIFVSSTGISTPSIDARIMNKLTFSDRLRRIPLWGLGCAGGAAGVSRAFDFCKAHPNAKVLVVCVELCSLTFQPNDFSKSNLIGASLFADGAACMLVCGDEIMIDTKKPSPAILATGSKWMPNSENVMGWDIKNNGLHVIFQKSIPAIITSWLGPYIEQFLLEQGFYSEQLTHFIAHPGGKKVLKAYEDTLYLSSQKTDISREILRQHGNMSSPTVLYVLKQFMLHEGQVGDTGLLVALGPGFCAEAVLLNWRE</sequence>
<evidence type="ECO:0000313" key="7">
    <source>
        <dbReference type="EMBL" id="ACA41883.1"/>
    </source>
</evidence>
<feature type="domain" description="Chalcone/stilbene synthase C-terminal" evidence="6">
    <location>
        <begin position="230"/>
        <end position="362"/>
    </location>
</feature>
<comment type="similarity">
    <text evidence="1">Belongs to the thiolase-like superfamily. Chalcone/stilbene synthases family.</text>
</comment>
<dbReference type="Gene3D" id="3.40.47.10">
    <property type="match status" value="2"/>
</dbReference>
<dbReference type="InterPro" id="IPR012328">
    <property type="entry name" value="Chalcone/stilbene_synt_C"/>
</dbReference>
<protein>
    <submittedName>
        <fullName evidence="7">Putative chalcone synthase</fullName>
        <ecNumber evidence="7">2.3.1.74</ecNumber>
    </submittedName>
</protein>
<dbReference type="Proteomes" id="UP000002164">
    <property type="component" value="Chromosome"/>
</dbReference>
<evidence type="ECO:0000259" key="6">
    <source>
        <dbReference type="Pfam" id="PF02797"/>
    </source>
</evidence>
<dbReference type="GO" id="GO:0030639">
    <property type="term" value="P:polyketide biosynthetic process"/>
    <property type="evidence" value="ECO:0007669"/>
    <property type="project" value="TreeGrafter"/>
</dbReference>
<evidence type="ECO:0000256" key="1">
    <source>
        <dbReference type="ARBA" id="ARBA00005531"/>
    </source>
</evidence>
<name>B1HZM4_LYSSC</name>
<gene>
    <name evidence="7" type="ordered locus">Bsph_4432</name>
</gene>
<dbReference type="KEGG" id="lsp:Bsph_4432"/>
<dbReference type="PANTHER" id="PTHR11877">
    <property type="entry name" value="HYDROXYMETHYLGLUTARYL-COA SYNTHASE"/>
    <property type="match status" value="1"/>
</dbReference>
<evidence type="ECO:0000256" key="3">
    <source>
        <dbReference type="ARBA" id="ARBA00023315"/>
    </source>
</evidence>
<feature type="active site" description="Acyl-thioester intermediate" evidence="4">
    <location>
        <position position="150"/>
    </location>
</feature>
<accession>B1HZM4</accession>
<dbReference type="Pfam" id="PF02797">
    <property type="entry name" value="Chal_sti_synt_C"/>
    <property type="match status" value="1"/>
</dbReference>
<evidence type="ECO:0000313" key="8">
    <source>
        <dbReference type="Proteomes" id="UP000002164"/>
    </source>
</evidence>
<dbReference type="EMBL" id="CP000817">
    <property type="protein sequence ID" value="ACA41883.1"/>
    <property type="molecule type" value="Genomic_DNA"/>
</dbReference>
<dbReference type="PANTHER" id="PTHR11877:SF99">
    <property type="entry name" value="1,3,6,8-TETRAHYDROXYNAPHTHALENE SYNTHASE"/>
    <property type="match status" value="1"/>
</dbReference>
<evidence type="ECO:0000256" key="4">
    <source>
        <dbReference type="PIRSR" id="PIRSR000451-1"/>
    </source>
</evidence>
<dbReference type="EC" id="2.3.1.74" evidence="7"/>
<dbReference type="AlphaFoldDB" id="B1HZM4"/>
<dbReference type="CDD" id="cd00831">
    <property type="entry name" value="CHS_like"/>
    <property type="match status" value="1"/>
</dbReference>
<dbReference type="GO" id="GO:0016210">
    <property type="term" value="F:naringenin-chalcone synthase activity"/>
    <property type="evidence" value="ECO:0007669"/>
    <property type="project" value="UniProtKB-EC"/>
</dbReference>
<organism evidence="7 8">
    <name type="scientific">Lysinibacillus sphaericus (strain C3-41)</name>
    <dbReference type="NCBI Taxonomy" id="444177"/>
    <lineage>
        <taxon>Bacteria</taxon>
        <taxon>Bacillati</taxon>
        <taxon>Bacillota</taxon>
        <taxon>Bacilli</taxon>
        <taxon>Bacillales</taxon>
        <taxon>Bacillaceae</taxon>
        <taxon>Lysinibacillus</taxon>
    </lineage>
</organism>
<dbReference type="InterPro" id="IPR016039">
    <property type="entry name" value="Thiolase-like"/>
</dbReference>
<keyword evidence="3 7" id="KW-0012">Acyltransferase</keyword>
<dbReference type="HOGENOM" id="CLU_034992_0_1_9"/>
<proteinExistence type="inferred from homology"/>
<keyword evidence="2 7" id="KW-0808">Transferase</keyword>
<feature type="domain" description="Chalcone/stilbene synthase N-terminal" evidence="5">
    <location>
        <begin position="107"/>
        <end position="212"/>
    </location>
</feature>
<evidence type="ECO:0000256" key="2">
    <source>
        <dbReference type="ARBA" id="ARBA00022679"/>
    </source>
</evidence>
<dbReference type="SUPFAM" id="SSF53901">
    <property type="entry name" value="Thiolase-like"/>
    <property type="match status" value="2"/>
</dbReference>
<evidence type="ECO:0000259" key="5">
    <source>
        <dbReference type="Pfam" id="PF00195"/>
    </source>
</evidence>